<dbReference type="PROSITE" id="PS00211">
    <property type="entry name" value="ABC_TRANSPORTER_1"/>
    <property type="match status" value="1"/>
</dbReference>
<keyword evidence="6" id="KW-1185">Reference proteome</keyword>
<dbReference type="Gene3D" id="3.40.50.300">
    <property type="entry name" value="P-loop containing nucleotide triphosphate hydrolases"/>
    <property type="match status" value="1"/>
</dbReference>
<comment type="caution">
    <text evidence="5">The sequence shown here is derived from an EMBL/GenBank/DDBJ whole genome shotgun (WGS) entry which is preliminary data.</text>
</comment>
<name>A0ABU3W008_9GAMM</name>
<evidence type="ECO:0000256" key="1">
    <source>
        <dbReference type="ARBA" id="ARBA00022448"/>
    </source>
</evidence>
<dbReference type="PANTHER" id="PTHR42734:SF7">
    <property type="entry name" value="ATP-BINDING COMPONENT OF ABC TRANSPORTER-RELATED"/>
    <property type="match status" value="1"/>
</dbReference>
<feature type="domain" description="ABC transporter" evidence="4">
    <location>
        <begin position="13"/>
        <end position="240"/>
    </location>
</feature>
<reference evidence="5 6" key="1">
    <citation type="submission" date="2023-10" db="EMBL/GenBank/DDBJ databases">
        <title>Characteristics and mechanism of a salt-tolerant marine origin heterotrophic nitrifying- aerobic denitrifying bacteria Marinobacter xestospongiae HN1.</title>
        <authorList>
            <person name="Qi R."/>
        </authorList>
    </citation>
    <scope>NUCLEOTIDE SEQUENCE [LARGE SCALE GENOMIC DNA]</scope>
    <source>
        <strain evidence="5 6">HN1</strain>
    </source>
</reference>
<dbReference type="InterPro" id="IPR003439">
    <property type="entry name" value="ABC_transporter-like_ATP-bd"/>
</dbReference>
<proteinExistence type="predicted"/>
<dbReference type="InterPro" id="IPR050153">
    <property type="entry name" value="Metal_Ion_Import_ABC"/>
</dbReference>
<protein>
    <submittedName>
        <fullName evidence="5">Metal ABC transporter ATP-binding protein</fullName>
    </submittedName>
</protein>
<keyword evidence="2" id="KW-0547">Nucleotide-binding</keyword>
<evidence type="ECO:0000313" key="5">
    <source>
        <dbReference type="EMBL" id="MDV2079326.1"/>
    </source>
</evidence>
<keyword evidence="3 5" id="KW-0067">ATP-binding</keyword>
<dbReference type="RefSeq" id="WP_316974026.1">
    <property type="nucleotide sequence ID" value="NZ_JAWIIJ010000007.1"/>
</dbReference>
<sequence length="251" mass="26692">MAVEPVPGTGPAVAFGSVSLSLGGTDILCDIRLELSAGRTHALVGPNGGGKSSLVKALLGQMPHQGKIAITWPGEAGNVGYVPQALEFERGLPMTVEDVLATMVQTRPGFLGLARRHRELVDTALARVGLSGKRRRRMGALSGGERQRVLLAQALMPQADLLVLDEPLAALDEAGIGLFETLLGQWQAEGRTVVWIEHDLAAVRRLADTVTGLNRKLLFHEAPEQALAPERLINLFSHSATETPRVAGEVA</sequence>
<evidence type="ECO:0000256" key="3">
    <source>
        <dbReference type="ARBA" id="ARBA00022840"/>
    </source>
</evidence>
<organism evidence="5 6">
    <name type="scientific">Marinobacter xestospongiae</name>
    <dbReference type="NCBI Taxonomy" id="994319"/>
    <lineage>
        <taxon>Bacteria</taxon>
        <taxon>Pseudomonadati</taxon>
        <taxon>Pseudomonadota</taxon>
        <taxon>Gammaproteobacteria</taxon>
        <taxon>Pseudomonadales</taxon>
        <taxon>Marinobacteraceae</taxon>
        <taxon>Marinobacter</taxon>
    </lineage>
</organism>
<dbReference type="EMBL" id="JAWIIJ010000007">
    <property type="protein sequence ID" value="MDV2079326.1"/>
    <property type="molecule type" value="Genomic_DNA"/>
</dbReference>
<dbReference type="InterPro" id="IPR017871">
    <property type="entry name" value="ABC_transporter-like_CS"/>
</dbReference>
<dbReference type="PANTHER" id="PTHR42734">
    <property type="entry name" value="METAL TRANSPORT SYSTEM ATP-BINDING PROTEIN TM_0124-RELATED"/>
    <property type="match status" value="1"/>
</dbReference>
<evidence type="ECO:0000313" key="6">
    <source>
        <dbReference type="Proteomes" id="UP001269819"/>
    </source>
</evidence>
<dbReference type="Pfam" id="PF00005">
    <property type="entry name" value="ABC_tran"/>
    <property type="match status" value="1"/>
</dbReference>
<accession>A0ABU3W008</accession>
<dbReference type="InterPro" id="IPR003593">
    <property type="entry name" value="AAA+_ATPase"/>
</dbReference>
<dbReference type="PROSITE" id="PS50893">
    <property type="entry name" value="ABC_TRANSPORTER_2"/>
    <property type="match status" value="1"/>
</dbReference>
<evidence type="ECO:0000259" key="4">
    <source>
        <dbReference type="PROSITE" id="PS50893"/>
    </source>
</evidence>
<dbReference type="SUPFAM" id="SSF52540">
    <property type="entry name" value="P-loop containing nucleoside triphosphate hydrolases"/>
    <property type="match status" value="1"/>
</dbReference>
<evidence type="ECO:0000256" key="2">
    <source>
        <dbReference type="ARBA" id="ARBA00022741"/>
    </source>
</evidence>
<dbReference type="InterPro" id="IPR027417">
    <property type="entry name" value="P-loop_NTPase"/>
</dbReference>
<dbReference type="GO" id="GO:0005524">
    <property type="term" value="F:ATP binding"/>
    <property type="evidence" value="ECO:0007669"/>
    <property type="project" value="UniProtKB-KW"/>
</dbReference>
<dbReference type="Proteomes" id="UP001269819">
    <property type="component" value="Unassembled WGS sequence"/>
</dbReference>
<gene>
    <name evidence="5" type="ORF">RYS15_11550</name>
</gene>
<keyword evidence="1" id="KW-0813">Transport</keyword>
<dbReference type="SMART" id="SM00382">
    <property type="entry name" value="AAA"/>
    <property type="match status" value="1"/>
</dbReference>